<dbReference type="InterPro" id="IPR037018">
    <property type="entry name" value="GH65_N"/>
</dbReference>
<comment type="caution">
    <text evidence="10">The sequence shown here is derived from an EMBL/GenBank/DDBJ whole genome shotgun (WGS) entry which is preliminary data.</text>
</comment>
<protein>
    <submittedName>
        <fullName evidence="10">Putative glycosyl hydrolase</fullName>
    </submittedName>
</protein>
<evidence type="ECO:0000256" key="2">
    <source>
        <dbReference type="ARBA" id="ARBA00022801"/>
    </source>
</evidence>
<sequence>MINEDVFPVEPWQVRETRLDLSLLAQTESLFALSNGHIGLRGNLDEGEPYGLPGTYLNGFYEVRPLPYAEAGYGYPEAGQTVVNVTNGKVIRLLVDDEPFDVRYGEVLYHERVLDFRTGKLTRRTQWCSPAGKQVKVCSTRLVSLAQRSVAAIEYLVEALNKFVRITVQSELVANEDIPQSTGDPRVAAVLEHPLEAVEHEQIGRGALLIHRTKASGLMMAAAMDHEVEVPGRVEVSTDARADLARTTVICGLRPGQKLRIVKYLAYGWSSLRSRPALHDQVAAALTGARYSGWQGLLDAQRVYLEEFWDAADVEVEGGAECQQAVRFGMFHVLQASARAERRPIPAKGLTGSGYDGHTFWDTEMFVLPVLTYTAPQAVADVLRWRASTLKLAQQRAAQLGLNGARFPWRTIHGESCSSYWPAGTAAWHINADIAMAFERYRTVTGDQSVEKECGLKVLIETARLWVSLGHHDRHGIWHLDGVTGPDEYTAIVRDNVYTNLMAAHNLRAAADACARHPDAARALGVTTDEMAAWRNAASAVHIPYDEELGVHQQCDGFTTFAEWDFAVHNNYPLLLHEPYVRLYPAQVIKQADLVLAMHWQSHAFTLEQKARNVDYYERRTVRDSSLSACTQAVLCAEVGHLDLAHDYTHEAALTDLRDLHHNTRDGLHLASLAGTWIALVAGFGGLRDDQGVLALDPKLPDAFSRLRFRLRWRNFRLIVDATHTDTTYTLRDGGSGDTLTIRHAGKELTLNTCSPVTVPVRSCKPLLPRPPQPSGREPLHRRLAMDPECLS</sequence>
<dbReference type="FunFam" id="1.50.10.10:FF:000029">
    <property type="entry name" value="Family 65 glycosyl hydrolase"/>
    <property type="match status" value="1"/>
</dbReference>
<dbReference type="GO" id="GO:0005975">
    <property type="term" value="P:carbohydrate metabolic process"/>
    <property type="evidence" value="ECO:0007669"/>
    <property type="project" value="InterPro"/>
</dbReference>
<dbReference type="InterPro" id="IPR005195">
    <property type="entry name" value="Glyco_hydro_65_M"/>
</dbReference>
<proteinExistence type="inferred from homology"/>
<keyword evidence="2 10" id="KW-0378">Hydrolase</keyword>
<gene>
    <name evidence="10" type="ORF">MBOT_38520</name>
</gene>
<reference evidence="10 11" key="1">
    <citation type="journal article" date="2019" name="Emerg. Microbes Infect.">
        <title>Comprehensive subspecies identification of 175 nontuberculous mycobacteria species based on 7547 genomic profiles.</title>
        <authorList>
            <person name="Matsumoto Y."/>
            <person name="Kinjo T."/>
            <person name="Motooka D."/>
            <person name="Nabeya D."/>
            <person name="Jung N."/>
            <person name="Uechi K."/>
            <person name="Horii T."/>
            <person name="Iida T."/>
            <person name="Fujita J."/>
            <person name="Nakamura S."/>
        </authorList>
    </citation>
    <scope>NUCLEOTIDE SEQUENCE [LARGE SCALE GENOMIC DNA]</scope>
    <source>
        <strain evidence="10 11">JCM 17322</strain>
    </source>
</reference>
<dbReference type="EMBL" id="BLKW01000004">
    <property type="protein sequence ID" value="GFG76487.1"/>
    <property type="molecule type" value="Genomic_DNA"/>
</dbReference>
<dbReference type="GO" id="GO:0030246">
    <property type="term" value="F:carbohydrate binding"/>
    <property type="evidence" value="ECO:0007669"/>
    <property type="project" value="InterPro"/>
</dbReference>
<dbReference type="Pfam" id="PF03636">
    <property type="entry name" value="Glyco_hydro_65N"/>
    <property type="match status" value="1"/>
</dbReference>
<dbReference type="InterPro" id="IPR017045">
    <property type="entry name" value="Malt_Pase/Glycosyl_Hdrlase"/>
</dbReference>
<dbReference type="RefSeq" id="WP_163759943.1">
    <property type="nucleotide sequence ID" value="NZ_BLKW01000004.1"/>
</dbReference>
<evidence type="ECO:0000313" key="10">
    <source>
        <dbReference type="EMBL" id="GFG76487.1"/>
    </source>
</evidence>
<evidence type="ECO:0000259" key="9">
    <source>
        <dbReference type="Pfam" id="PF03636"/>
    </source>
</evidence>
<feature type="active site" description="Proton donor" evidence="4">
    <location>
        <position position="488"/>
    </location>
</feature>
<dbReference type="PANTHER" id="PTHR11051">
    <property type="entry name" value="GLYCOSYL HYDROLASE-RELATED"/>
    <property type="match status" value="1"/>
</dbReference>
<feature type="domain" description="Glycoside hydrolase family 65 N-terminal" evidence="9">
    <location>
        <begin position="16"/>
        <end position="270"/>
    </location>
</feature>
<evidence type="ECO:0000256" key="1">
    <source>
        <dbReference type="ARBA" id="ARBA00006768"/>
    </source>
</evidence>
<organism evidence="10 11">
    <name type="scientific">Mycobacterium botniense</name>
    <dbReference type="NCBI Taxonomy" id="84962"/>
    <lineage>
        <taxon>Bacteria</taxon>
        <taxon>Bacillati</taxon>
        <taxon>Actinomycetota</taxon>
        <taxon>Actinomycetes</taxon>
        <taxon>Mycobacteriales</taxon>
        <taxon>Mycobacteriaceae</taxon>
        <taxon>Mycobacterium</taxon>
    </lineage>
</organism>
<feature type="region of interest" description="Disordered" evidence="6">
    <location>
        <begin position="765"/>
        <end position="792"/>
    </location>
</feature>
<evidence type="ECO:0000256" key="5">
    <source>
        <dbReference type="PIRSR" id="PIRSR036289-51"/>
    </source>
</evidence>
<keyword evidence="3" id="KW-0326">Glycosidase</keyword>
<feature type="domain" description="Glycoside hydrolase family 65 C-terminal" evidence="8">
    <location>
        <begin position="687"/>
        <end position="751"/>
    </location>
</feature>
<dbReference type="PANTHER" id="PTHR11051:SF13">
    <property type="entry name" value="GLYCOSYL TRANSFERASE"/>
    <property type="match status" value="1"/>
</dbReference>
<feature type="domain" description="Glycoside hydrolase family 65 central catalytic" evidence="7">
    <location>
        <begin position="327"/>
        <end position="677"/>
    </location>
</feature>
<evidence type="ECO:0000256" key="4">
    <source>
        <dbReference type="PIRSR" id="PIRSR036289-50"/>
    </source>
</evidence>
<accession>A0A7I9Y3C3</accession>
<dbReference type="FunFam" id="2.70.98.40:FF:000001">
    <property type="entry name" value="Family 65 glycosyl hydrolase"/>
    <property type="match status" value="1"/>
</dbReference>
<dbReference type="GO" id="GO:0016757">
    <property type="term" value="F:glycosyltransferase activity"/>
    <property type="evidence" value="ECO:0007669"/>
    <property type="project" value="UniProtKB-ARBA"/>
</dbReference>
<dbReference type="InterPro" id="IPR005194">
    <property type="entry name" value="Glyco_hydro_65_C"/>
</dbReference>
<dbReference type="PIRSF" id="PIRSF036289">
    <property type="entry name" value="Glycosyl_hydrolase_malt_phosph"/>
    <property type="match status" value="1"/>
</dbReference>
<name>A0A7I9Y3C3_9MYCO</name>
<dbReference type="GO" id="GO:0004553">
    <property type="term" value="F:hydrolase activity, hydrolyzing O-glycosyl compounds"/>
    <property type="evidence" value="ECO:0007669"/>
    <property type="project" value="TreeGrafter"/>
</dbReference>
<evidence type="ECO:0000313" key="11">
    <source>
        <dbReference type="Proteomes" id="UP000465361"/>
    </source>
</evidence>
<evidence type="ECO:0000256" key="3">
    <source>
        <dbReference type="ARBA" id="ARBA00023295"/>
    </source>
</evidence>
<dbReference type="SUPFAM" id="SSF74650">
    <property type="entry name" value="Galactose mutarotase-like"/>
    <property type="match status" value="1"/>
</dbReference>
<dbReference type="SUPFAM" id="SSF48208">
    <property type="entry name" value="Six-hairpin glycosidases"/>
    <property type="match status" value="1"/>
</dbReference>
<comment type="similarity">
    <text evidence="1">Belongs to the glycosyl hydrolase 65 family.</text>
</comment>
<dbReference type="AlphaFoldDB" id="A0A7I9Y3C3"/>
<dbReference type="Pfam" id="PF03633">
    <property type="entry name" value="Glyco_hydro_65C"/>
    <property type="match status" value="1"/>
</dbReference>
<evidence type="ECO:0000259" key="7">
    <source>
        <dbReference type="Pfam" id="PF03632"/>
    </source>
</evidence>
<dbReference type="Pfam" id="PF03632">
    <property type="entry name" value="Glyco_hydro_65m"/>
    <property type="match status" value="1"/>
</dbReference>
<feature type="binding site" evidence="5">
    <location>
        <begin position="361"/>
        <end position="362"/>
    </location>
    <ligand>
        <name>substrate</name>
    </ligand>
</feature>
<feature type="binding site" evidence="5">
    <location>
        <begin position="590"/>
        <end position="591"/>
    </location>
    <ligand>
        <name>substrate</name>
    </ligand>
</feature>
<dbReference type="Gene3D" id="2.60.420.10">
    <property type="entry name" value="Maltose phosphorylase, domain 3"/>
    <property type="match status" value="1"/>
</dbReference>
<dbReference type="Gene3D" id="1.50.10.10">
    <property type="match status" value="1"/>
</dbReference>
<dbReference type="Gene3D" id="2.70.98.40">
    <property type="entry name" value="Glycoside hydrolase, family 65, N-terminal domain"/>
    <property type="match status" value="1"/>
</dbReference>
<dbReference type="InterPro" id="IPR011013">
    <property type="entry name" value="Gal_mutarotase_sf_dom"/>
</dbReference>
<keyword evidence="11" id="KW-1185">Reference proteome</keyword>
<dbReference type="InterPro" id="IPR005196">
    <property type="entry name" value="Glyco_hydro_65_N"/>
</dbReference>
<dbReference type="InterPro" id="IPR012341">
    <property type="entry name" value="6hp_glycosidase-like_sf"/>
</dbReference>
<evidence type="ECO:0000259" key="8">
    <source>
        <dbReference type="Pfam" id="PF03633"/>
    </source>
</evidence>
<dbReference type="Proteomes" id="UP000465361">
    <property type="component" value="Unassembled WGS sequence"/>
</dbReference>
<evidence type="ECO:0000256" key="6">
    <source>
        <dbReference type="SAM" id="MobiDB-lite"/>
    </source>
</evidence>
<dbReference type="InterPro" id="IPR008928">
    <property type="entry name" value="6-hairpin_glycosidase_sf"/>
</dbReference>